<gene>
    <name evidence="1" type="ORF">J2S19_005011</name>
</gene>
<dbReference type="EMBL" id="JAUSUD010000056">
    <property type="protein sequence ID" value="MDQ0233656.1"/>
    <property type="molecule type" value="Genomic_DNA"/>
</dbReference>
<accession>A0ABT9ZMZ5</accession>
<evidence type="ECO:0000313" key="1">
    <source>
        <dbReference type="EMBL" id="MDQ0233656.1"/>
    </source>
</evidence>
<protein>
    <submittedName>
        <fullName evidence="1">Uncharacterized protein</fullName>
    </submittedName>
</protein>
<sequence>MSTPFIFTAESYQEAVRNVLATFTILHGYNPKVNNILCFFIIRVTADNMMQH</sequence>
<comment type="caution">
    <text evidence="1">The sequence shown here is derived from an EMBL/GenBank/DDBJ whole genome shotgun (WGS) entry which is preliminary data.</text>
</comment>
<proteinExistence type="predicted"/>
<evidence type="ECO:0000313" key="2">
    <source>
        <dbReference type="Proteomes" id="UP001234495"/>
    </source>
</evidence>
<dbReference type="Proteomes" id="UP001234495">
    <property type="component" value="Unassembled WGS sequence"/>
</dbReference>
<keyword evidence="2" id="KW-1185">Reference proteome</keyword>
<reference evidence="1 2" key="1">
    <citation type="submission" date="2023-07" db="EMBL/GenBank/DDBJ databases">
        <title>Genomic Encyclopedia of Type Strains, Phase IV (KMG-IV): sequencing the most valuable type-strain genomes for metagenomic binning, comparative biology and taxonomic classification.</title>
        <authorList>
            <person name="Goeker M."/>
        </authorList>
    </citation>
    <scope>NUCLEOTIDE SEQUENCE [LARGE SCALE GENOMIC DNA]</scope>
    <source>
        <strain evidence="1 2">DSM 29005</strain>
    </source>
</reference>
<organism evidence="1 2">
    <name type="scientific">Metabacillus malikii</name>
    <dbReference type="NCBI Taxonomy" id="1504265"/>
    <lineage>
        <taxon>Bacteria</taxon>
        <taxon>Bacillati</taxon>
        <taxon>Bacillota</taxon>
        <taxon>Bacilli</taxon>
        <taxon>Bacillales</taxon>
        <taxon>Bacillaceae</taxon>
        <taxon>Metabacillus</taxon>
    </lineage>
</organism>
<name>A0ABT9ZMZ5_9BACI</name>